<dbReference type="RefSeq" id="WP_218121235.1">
    <property type="nucleotide sequence ID" value="NZ_FNAG01000004.1"/>
</dbReference>
<evidence type="ECO:0000256" key="1">
    <source>
        <dbReference type="ARBA" id="ARBA00005495"/>
    </source>
</evidence>
<dbReference type="InterPro" id="IPR011057">
    <property type="entry name" value="Mss4-like_sf"/>
</dbReference>
<comment type="similarity">
    <text evidence="1">Belongs to the Gfa family.</text>
</comment>
<gene>
    <name evidence="5" type="ORF">SAMN04488509_104184</name>
</gene>
<evidence type="ECO:0000313" key="6">
    <source>
        <dbReference type="Proteomes" id="UP000199603"/>
    </source>
</evidence>
<evidence type="ECO:0000313" key="5">
    <source>
        <dbReference type="EMBL" id="SDD62082.1"/>
    </source>
</evidence>
<dbReference type="STRING" id="265719.SAMN04488509_104184"/>
<accession>A0A1G6W896</accession>
<reference evidence="5 6" key="1">
    <citation type="submission" date="2016-10" db="EMBL/GenBank/DDBJ databases">
        <authorList>
            <person name="de Groot N.N."/>
        </authorList>
    </citation>
    <scope>NUCLEOTIDE SEQUENCE [LARGE SCALE GENOMIC DNA]</scope>
    <source>
        <strain evidence="5 6">DSM 16957</strain>
    </source>
</reference>
<organism evidence="5 6">
    <name type="scientific">Aquimonas voraii</name>
    <dbReference type="NCBI Taxonomy" id="265719"/>
    <lineage>
        <taxon>Bacteria</taxon>
        <taxon>Pseudomonadati</taxon>
        <taxon>Pseudomonadota</taxon>
        <taxon>Gammaproteobacteria</taxon>
        <taxon>Lysobacterales</taxon>
        <taxon>Lysobacteraceae</taxon>
        <taxon>Aquimonas</taxon>
    </lineage>
</organism>
<dbReference type="PROSITE" id="PS51891">
    <property type="entry name" value="CENP_V_GFA"/>
    <property type="match status" value="1"/>
</dbReference>
<dbReference type="Gene3D" id="2.170.150.70">
    <property type="match status" value="1"/>
</dbReference>
<dbReference type="EMBL" id="FNAG01000004">
    <property type="protein sequence ID" value="SDD62082.1"/>
    <property type="molecule type" value="Genomic_DNA"/>
</dbReference>
<dbReference type="InterPro" id="IPR006913">
    <property type="entry name" value="CENP-V/GFA"/>
</dbReference>
<feature type="domain" description="CENP-V/GFA" evidence="4">
    <location>
        <begin position="8"/>
        <end position="121"/>
    </location>
</feature>
<keyword evidence="2" id="KW-0479">Metal-binding</keyword>
<evidence type="ECO:0000256" key="3">
    <source>
        <dbReference type="ARBA" id="ARBA00022833"/>
    </source>
</evidence>
<dbReference type="Proteomes" id="UP000199603">
    <property type="component" value="Unassembled WGS sequence"/>
</dbReference>
<dbReference type="SUPFAM" id="SSF51316">
    <property type="entry name" value="Mss4-like"/>
    <property type="match status" value="1"/>
</dbReference>
<evidence type="ECO:0000259" key="4">
    <source>
        <dbReference type="PROSITE" id="PS51891"/>
    </source>
</evidence>
<dbReference type="PANTHER" id="PTHR28620">
    <property type="entry name" value="CENTROMERE PROTEIN V"/>
    <property type="match status" value="1"/>
</dbReference>
<dbReference type="InterPro" id="IPR052355">
    <property type="entry name" value="CENP-V-like"/>
</dbReference>
<sequence length="135" mass="14699">MSEALITHTGGCHCGAVRFEVDAPADIEAVDCNCSLCAMTGFLHLIVPASRFRLLTDPAAMSEYRFGTGTARHFFCRTCGIKSWYVPRSNPDGFDVNVRCLDPATIASIRTTPFNGREDWEGQAAGIAHLSRDDA</sequence>
<keyword evidence="6" id="KW-1185">Reference proteome</keyword>
<keyword evidence="3" id="KW-0862">Zinc</keyword>
<proteinExistence type="inferred from homology"/>
<dbReference type="GO" id="GO:0046872">
    <property type="term" value="F:metal ion binding"/>
    <property type="evidence" value="ECO:0007669"/>
    <property type="project" value="UniProtKB-KW"/>
</dbReference>
<name>A0A1G6W896_9GAMM</name>
<dbReference type="Pfam" id="PF04828">
    <property type="entry name" value="GFA"/>
    <property type="match status" value="1"/>
</dbReference>
<protein>
    <submittedName>
        <fullName evidence="5">Uncharacterized conserved protein</fullName>
    </submittedName>
</protein>
<dbReference type="PANTHER" id="PTHR28620:SF1">
    <property type="entry name" value="CENP-V_GFA DOMAIN-CONTAINING PROTEIN"/>
    <property type="match status" value="1"/>
</dbReference>
<dbReference type="AlphaFoldDB" id="A0A1G6W896"/>
<dbReference type="GO" id="GO:0016846">
    <property type="term" value="F:carbon-sulfur lyase activity"/>
    <property type="evidence" value="ECO:0007669"/>
    <property type="project" value="InterPro"/>
</dbReference>
<evidence type="ECO:0000256" key="2">
    <source>
        <dbReference type="ARBA" id="ARBA00022723"/>
    </source>
</evidence>